<dbReference type="Proteomes" id="UP000588806">
    <property type="component" value="Unassembled WGS sequence"/>
</dbReference>
<dbReference type="GO" id="GO:0022857">
    <property type="term" value="F:transmembrane transporter activity"/>
    <property type="evidence" value="ECO:0007669"/>
    <property type="project" value="InterPro"/>
</dbReference>
<organism evidence="3 4">
    <name type="scientific">Vreelandella azerica</name>
    <dbReference type="NCBI Taxonomy" id="2732867"/>
    <lineage>
        <taxon>Bacteria</taxon>
        <taxon>Pseudomonadati</taxon>
        <taxon>Pseudomonadota</taxon>
        <taxon>Gammaproteobacteria</taxon>
        <taxon>Oceanospirillales</taxon>
        <taxon>Halomonadaceae</taxon>
        <taxon>Vreelandella</taxon>
    </lineage>
</organism>
<feature type="domain" description="ABC-type glycine betaine transport system substrate-binding" evidence="2">
    <location>
        <begin position="28"/>
        <end position="300"/>
    </location>
</feature>
<keyword evidence="4" id="KW-1185">Reference proteome</keyword>
<dbReference type="InterPro" id="IPR007210">
    <property type="entry name" value="ABC_Gly_betaine_transp_sub-bd"/>
</dbReference>
<dbReference type="CDD" id="cd13641">
    <property type="entry name" value="PBP2_HisX_like"/>
    <property type="match status" value="1"/>
</dbReference>
<keyword evidence="1" id="KW-0732">Signal</keyword>
<evidence type="ECO:0000313" key="4">
    <source>
        <dbReference type="Proteomes" id="UP000588806"/>
    </source>
</evidence>
<sequence length="322" mass="35185">MKKLPLYALALTGSLLPLTANAQAECGDVSVGEMNWTSGGIAAGVIEFFLEQGYGCNVTVVPSATTTAITSLAENNEPDIVPELWVNSAPAYFRLEEEGKLVKASDTFSDGGTEHWLVPSYLVEEHPELATIEGILENPELVGGRFHNCPDGWGCRIVNDSLIQAFDFEEHGMEVFNHGSGETLASAMASAYENEEPYFGYYWGPTAPLGKYDMVSVDLGEYDEEIHSCNQDVECDSVGVSAFPAAGVFNVTTTDFAERAPEAFALVENVSFSNDQMSQLLAWHSDNQASVDEAIVYFLQNNQEQWMGWLNEEAQANLEGLF</sequence>
<dbReference type="RefSeq" id="WP_171701893.1">
    <property type="nucleotide sequence ID" value="NZ_JABFHI010000002.1"/>
</dbReference>
<dbReference type="Gene3D" id="3.10.105.10">
    <property type="entry name" value="Dipeptide-binding Protein, Domain 3"/>
    <property type="match status" value="1"/>
</dbReference>
<dbReference type="SUPFAM" id="SSF53850">
    <property type="entry name" value="Periplasmic binding protein-like II"/>
    <property type="match status" value="1"/>
</dbReference>
<dbReference type="GO" id="GO:0043190">
    <property type="term" value="C:ATP-binding cassette (ABC) transporter complex"/>
    <property type="evidence" value="ECO:0007669"/>
    <property type="project" value="InterPro"/>
</dbReference>
<dbReference type="Gene3D" id="3.40.190.100">
    <property type="entry name" value="Glycine betaine-binding periplasmic protein, domain 2"/>
    <property type="match status" value="1"/>
</dbReference>
<protein>
    <submittedName>
        <fullName evidence="3">ABC transporter substrate-binding protein</fullName>
    </submittedName>
</protein>
<comment type="caution">
    <text evidence="3">The sequence shown here is derived from an EMBL/GenBank/DDBJ whole genome shotgun (WGS) entry which is preliminary data.</text>
</comment>
<name>A0A7Y3XAN2_9GAMM</name>
<accession>A0A7Y3XAN2</accession>
<feature type="chain" id="PRO_5031133536" evidence="1">
    <location>
        <begin position="23"/>
        <end position="322"/>
    </location>
</feature>
<proteinExistence type="predicted"/>
<feature type="signal peptide" evidence="1">
    <location>
        <begin position="1"/>
        <end position="22"/>
    </location>
</feature>
<dbReference type="Pfam" id="PF04069">
    <property type="entry name" value="OpuAC"/>
    <property type="match status" value="1"/>
</dbReference>
<evidence type="ECO:0000313" key="3">
    <source>
        <dbReference type="EMBL" id="NOG31441.1"/>
    </source>
</evidence>
<reference evidence="3 4" key="1">
    <citation type="submission" date="2020-05" db="EMBL/GenBank/DDBJ databases">
        <authorList>
            <person name="Ruan W."/>
            <person name="Jeon C.O."/>
            <person name="Chun B.H."/>
        </authorList>
    </citation>
    <scope>NUCLEOTIDE SEQUENCE [LARGE SCALE GENOMIC DNA]</scope>
    <source>
        <strain evidence="3 4">TBZ9</strain>
    </source>
</reference>
<dbReference type="AlphaFoldDB" id="A0A7Y3XAN2"/>
<evidence type="ECO:0000259" key="2">
    <source>
        <dbReference type="Pfam" id="PF04069"/>
    </source>
</evidence>
<reference evidence="3 4" key="2">
    <citation type="submission" date="2020-06" db="EMBL/GenBank/DDBJ databases">
        <title>Halomonas songnenensis sp. nov., a moderately halophilic bacterium isolated from saline and alkaline soils.</title>
        <authorList>
            <person name="Jiang J."/>
            <person name="Pan Y."/>
        </authorList>
    </citation>
    <scope>NUCLEOTIDE SEQUENCE [LARGE SCALE GENOMIC DNA]</scope>
    <source>
        <strain evidence="3 4">TBZ9</strain>
    </source>
</reference>
<dbReference type="EMBL" id="JABFHI010000002">
    <property type="protein sequence ID" value="NOG31441.1"/>
    <property type="molecule type" value="Genomic_DNA"/>
</dbReference>
<gene>
    <name evidence="3" type="ORF">HLB35_06070</name>
</gene>
<evidence type="ECO:0000256" key="1">
    <source>
        <dbReference type="SAM" id="SignalP"/>
    </source>
</evidence>